<keyword evidence="11" id="KW-1185">Reference proteome</keyword>
<dbReference type="Gene3D" id="3.40.50.10140">
    <property type="entry name" value="Toll/interleukin-1 receptor homology (TIR) domain"/>
    <property type="match status" value="1"/>
</dbReference>
<keyword evidence="6" id="KW-0520">NAD</keyword>
<dbReference type="InterPro" id="IPR032675">
    <property type="entry name" value="LRR_dom_sf"/>
</dbReference>
<sequence length="1018" mass="116513">MASMSIEKASSLSLFSSSIPRWKYDVFLSFRGEDTRNNFTDHLYAALKQKGIVTFRDEESLERGKSISPELLKAIEESRFAIVILSRNYASSIWCLDELVNIIRCMKETGMIVMPAFYNVHPLDVRKQTGTFIEAFNEHEEKLKENIEKVQIWRVALREVANLSGWHVQDRPESNIVQNIVGQLWHKLSYSISKDTKDMVGIESRVKKLESCLAIGLNDVRIIGVWGMGGIGKFLKKNGFIPLQQQLILQILNESMCIKDVDDGVFVIKNRLRHKKILLILDDVSQLDQLNKLAGKHIWFGSGSRVIITTRDKHLLQTLGVDGIYEANGLNDEESLQLFSLKAFKKDHPPKDYLKLSKDFVYYAKGLPLAIEISGSFLFGRSIKQCKSILNRLKEFPATDILQVLRISFDELHETEKEIFLHIACFFNHKKKIDVVEILDNLGLYPDVGLEILFDKSLVKSVGGSVWMHDLLQELGKNIVYEECPKVLGKRSRLWLFEDINDVLTKNTGTEAIQYIVMKLQEPKVAYWNPESFSKINHLKMLIIDNIQLQHGLKGLPNALRFLDWSGYPSKSFPSSFQQKSLERLKFIRLKKSLKLNETPDFNKIPNLEKLDLQGCINLPGVHPSIGVHKKLTLVNLKGCKNLKTLLGKFEMESLEILILSGCSKIKRISDIGKSMKHLLKLYLDGTAIRKLPTSIEHLAGLASLNLRNCENLMWLPNTLFNLKLLRNVDLSGCSKLEKLPENLGNAGNIEELDVSGTAIRQGLPLQYRNYRRYGIVVPGSHIPEWFSYQSMGAKVNIKKPSHLCNDWMGIAVCAVFFSPHQIDDHRDFIFYLIANGKNLSLRPCMNYMPKVLSDHLWLFYFSPQYYDKDDIKLLWECDTHGFSQIGIRIETEALGLEVKKCGFRLVYKKDIEDLNQTMTQCSNNCITAFKGLDVLHHNFNKVKRSRDDYDGTGPSGEGRSNDVPHPKRIEWLRKFMALDNSDCKELSEYEECGGELSDWEKSSESNPKVNQLFPLHY</sequence>
<evidence type="ECO:0000313" key="11">
    <source>
        <dbReference type="Proteomes" id="UP001324115"/>
    </source>
</evidence>
<evidence type="ECO:0000256" key="1">
    <source>
        <dbReference type="ARBA" id="ARBA00011982"/>
    </source>
</evidence>
<feature type="domain" description="TIR" evidence="9">
    <location>
        <begin position="22"/>
        <end position="184"/>
    </location>
</feature>
<dbReference type="SUPFAM" id="SSF52200">
    <property type="entry name" value="Toll/Interleukin receptor TIR domain"/>
    <property type="match status" value="1"/>
</dbReference>
<dbReference type="EC" id="3.2.2.6" evidence="1"/>
<feature type="region of interest" description="Disordered" evidence="8">
    <location>
        <begin position="946"/>
        <end position="965"/>
    </location>
</feature>
<dbReference type="PANTHER" id="PTHR11017">
    <property type="entry name" value="LEUCINE-RICH REPEAT-CONTAINING PROTEIN"/>
    <property type="match status" value="1"/>
</dbReference>
<dbReference type="InterPro" id="IPR027417">
    <property type="entry name" value="P-loop_NTPase"/>
</dbReference>
<dbReference type="SUPFAM" id="SSF52058">
    <property type="entry name" value="L domain-like"/>
    <property type="match status" value="1"/>
</dbReference>
<evidence type="ECO:0000256" key="8">
    <source>
        <dbReference type="SAM" id="MobiDB-lite"/>
    </source>
</evidence>
<dbReference type="InterPro" id="IPR044974">
    <property type="entry name" value="Disease_R_plants"/>
</dbReference>
<proteinExistence type="predicted"/>
<dbReference type="FunFam" id="3.40.50.10140:FF:000007">
    <property type="entry name" value="Disease resistance protein (TIR-NBS-LRR class)"/>
    <property type="match status" value="1"/>
</dbReference>
<dbReference type="Gene3D" id="1.10.8.430">
    <property type="entry name" value="Helical domain of apoptotic protease-activating factors"/>
    <property type="match status" value="1"/>
</dbReference>
<dbReference type="InterPro" id="IPR058192">
    <property type="entry name" value="WHD_ROQ1-like"/>
</dbReference>
<dbReference type="InterPro" id="IPR035897">
    <property type="entry name" value="Toll_tir_struct_dom_sf"/>
</dbReference>
<dbReference type="PROSITE" id="PS50104">
    <property type="entry name" value="TIR"/>
    <property type="match status" value="1"/>
</dbReference>
<keyword evidence="4" id="KW-0378">Hydrolase</keyword>
<dbReference type="Proteomes" id="UP001324115">
    <property type="component" value="Unassembled WGS sequence"/>
</dbReference>
<dbReference type="InterPro" id="IPR000157">
    <property type="entry name" value="TIR_dom"/>
</dbReference>
<name>A0AAN7EL46_QUERU</name>
<gene>
    <name evidence="10" type="ORF">RGQ29_031392</name>
</gene>
<dbReference type="Pfam" id="PF23282">
    <property type="entry name" value="WHD_ROQ1"/>
    <property type="match status" value="1"/>
</dbReference>
<evidence type="ECO:0000256" key="5">
    <source>
        <dbReference type="ARBA" id="ARBA00022821"/>
    </source>
</evidence>
<dbReference type="InterPro" id="IPR056789">
    <property type="entry name" value="LRR_R13L1-DRL21"/>
</dbReference>
<keyword evidence="2" id="KW-0433">Leucine-rich repeat</keyword>
<dbReference type="InterPro" id="IPR045344">
    <property type="entry name" value="C-JID"/>
</dbReference>
<dbReference type="GO" id="GO:0006952">
    <property type="term" value="P:defense response"/>
    <property type="evidence" value="ECO:0007669"/>
    <property type="project" value="InterPro"/>
</dbReference>
<evidence type="ECO:0000259" key="9">
    <source>
        <dbReference type="PROSITE" id="PS50104"/>
    </source>
</evidence>
<comment type="catalytic activity">
    <reaction evidence="7">
        <text>NAD(+) + H2O = ADP-D-ribose + nicotinamide + H(+)</text>
        <dbReference type="Rhea" id="RHEA:16301"/>
        <dbReference type="ChEBI" id="CHEBI:15377"/>
        <dbReference type="ChEBI" id="CHEBI:15378"/>
        <dbReference type="ChEBI" id="CHEBI:17154"/>
        <dbReference type="ChEBI" id="CHEBI:57540"/>
        <dbReference type="ChEBI" id="CHEBI:57967"/>
        <dbReference type="EC" id="3.2.2.6"/>
    </reaction>
    <physiologicalReaction direction="left-to-right" evidence="7">
        <dbReference type="Rhea" id="RHEA:16302"/>
    </physiologicalReaction>
</comment>
<keyword evidence="5" id="KW-0611">Plant defense</keyword>
<dbReference type="Pfam" id="PF25019">
    <property type="entry name" value="LRR_R13L1-DRL21"/>
    <property type="match status" value="1"/>
</dbReference>
<dbReference type="Pfam" id="PF20160">
    <property type="entry name" value="C-JID"/>
    <property type="match status" value="1"/>
</dbReference>
<dbReference type="GO" id="GO:0007165">
    <property type="term" value="P:signal transduction"/>
    <property type="evidence" value="ECO:0007669"/>
    <property type="project" value="InterPro"/>
</dbReference>
<comment type="caution">
    <text evidence="10">The sequence shown here is derived from an EMBL/GenBank/DDBJ whole genome shotgun (WGS) entry which is preliminary data.</text>
</comment>
<dbReference type="GO" id="GO:0061809">
    <property type="term" value="F:NAD+ nucleosidase activity, cyclic ADP-ribose generating"/>
    <property type="evidence" value="ECO:0007669"/>
    <property type="project" value="UniProtKB-EC"/>
</dbReference>
<evidence type="ECO:0000256" key="4">
    <source>
        <dbReference type="ARBA" id="ARBA00022801"/>
    </source>
</evidence>
<dbReference type="Pfam" id="PF23286">
    <property type="entry name" value="LRR_13"/>
    <property type="match status" value="1"/>
</dbReference>
<feature type="region of interest" description="Disordered" evidence="8">
    <location>
        <begin position="996"/>
        <end position="1018"/>
    </location>
</feature>
<dbReference type="Gene3D" id="3.80.10.10">
    <property type="entry name" value="Ribonuclease Inhibitor"/>
    <property type="match status" value="2"/>
</dbReference>
<evidence type="ECO:0000256" key="6">
    <source>
        <dbReference type="ARBA" id="ARBA00023027"/>
    </source>
</evidence>
<dbReference type="InterPro" id="IPR002182">
    <property type="entry name" value="NB-ARC"/>
</dbReference>
<evidence type="ECO:0000256" key="7">
    <source>
        <dbReference type="ARBA" id="ARBA00047304"/>
    </source>
</evidence>
<dbReference type="Pfam" id="PF01582">
    <property type="entry name" value="TIR"/>
    <property type="match status" value="1"/>
</dbReference>
<dbReference type="EMBL" id="JAXUIC010000009">
    <property type="protein sequence ID" value="KAK4573409.1"/>
    <property type="molecule type" value="Genomic_DNA"/>
</dbReference>
<protein>
    <recommendedName>
        <fullName evidence="1">ADP-ribosyl cyclase/cyclic ADP-ribose hydrolase</fullName>
        <ecNumber evidence="1">3.2.2.6</ecNumber>
    </recommendedName>
</protein>
<dbReference type="InterPro" id="IPR042197">
    <property type="entry name" value="Apaf_helical"/>
</dbReference>
<evidence type="ECO:0000256" key="2">
    <source>
        <dbReference type="ARBA" id="ARBA00022614"/>
    </source>
</evidence>
<evidence type="ECO:0000256" key="3">
    <source>
        <dbReference type="ARBA" id="ARBA00022737"/>
    </source>
</evidence>
<dbReference type="AlphaFoldDB" id="A0AAN7EL46"/>
<dbReference type="Gene3D" id="3.40.50.300">
    <property type="entry name" value="P-loop containing nucleotide triphosphate hydrolases"/>
    <property type="match status" value="2"/>
</dbReference>
<dbReference type="PRINTS" id="PR00364">
    <property type="entry name" value="DISEASERSIST"/>
</dbReference>
<dbReference type="SMART" id="SM00255">
    <property type="entry name" value="TIR"/>
    <property type="match status" value="1"/>
</dbReference>
<organism evidence="10 11">
    <name type="scientific">Quercus rubra</name>
    <name type="common">Northern red oak</name>
    <name type="synonym">Quercus borealis</name>
    <dbReference type="NCBI Taxonomy" id="3512"/>
    <lineage>
        <taxon>Eukaryota</taxon>
        <taxon>Viridiplantae</taxon>
        <taxon>Streptophyta</taxon>
        <taxon>Embryophyta</taxon>
        <taxon>Tracheophyta</taxon>
        <taxon>Spermatophyta</taxon>
        <taxon>Magnoliopsida</taxon>
        <taxon>eudicotyledons</taxon>
        <taxon>Gunneridae</taxon>
        <taxon>Pentapetalae</taxon>
        <taxon>rosids</taxon>
        <taxon>fabids</taxon>
        <taxon>Fagales</taxon>
        <taxon>Fagaceae</taxon>
        <taxon>Quercus</taxon>
    </lineage>
</organism>
<accession>A0AAN7EL46</accession>
<dbReference type="PANTHER" id="PTHR11017:SF573">
    <property type="entry name" value="ADP-RIBOSYL CYCLASE_CYCLIC ADP-RIBOSE HYDROLASE"/>
    <property type="match status" value="1"/>
</dbReference>
<evidence type="ECO:0000313" key="10">
    <source>
        <dbReference type="EMBL" id="KAK4573409.1"/>
    </source>
</evidence>
<keyword evidence="3" id="KW-0677">Repeat</keyword>
<dbReference type="SUPFAM" id="SSF52540">
    <property type="entry name" value="P-loop containing nucleoside triphosphate hydrolases"/>
    <property type="match status" value="1"/>
</dbReference>
<dbReference type="InterPro" id="IPR058546">
    <property type="entry name" value="RPS4B/Roq1-like_LRR"/>
</dbReference>
<reference evidence="10 11" key="1">
    <citation type="journal article" date="2023" name="G3 (Bethesda)">
        <title>A haplotype-resolved chromosome-scale genome for Quercus rubra L. provides insights into the genetics of adaptive traits for red oak species.</title>
        <authorList>
            <person name="Kapoor B."/>
            <person name="Jenkins J."/>
            <person name="Schmutz J."/>
            <person name="Zhebentyayeva T."/>
            <person name="Kuelheim C."/>
            <person name="Coggeshall M."/>
            <person name="Heim C."/>
            <person name="Lasky J.R."/>
            <person name="Leites L."/>
            <person name="Islam-Faridi N."/>
            <person name="Romero-Severson J."/>
            <person name="DeLeo V.L."/>
            <person name="Lucas S.M."/>
            <person name="Lazic D."/>
            <person name="Gailing O."/>
            <person name="Carlson J."/>
            <person name="Staton M."/>
        </authorList>
    </citation>
    <scope>NUCLEOTIDE SEQUENCE [LARGE SCALE GENOMIC DNA]</scope>
    <source>
        <strain evidence="10">Pseudo-F2</strain>
    </source>
</reference>
<dbReference type="GO" id="GO:0043531">
    <property type="term" value="F:ADP binding"/>
    <property type="evidence" value="ECO:0007669"/>
    <property type="project" value="InterPro"/>
</dbReference>
<dbReference type="Pfam" id="PF00931">
    <property type="entry name" value="NB-ARC"/>
    <property type="match status" value="1"/>
</dbReference>